<dbReference type="CDD" id="cd03784">
    <property type="entry name" value="GT1_Gtf-like"/>
    <property type="match status" value="1"/>
</dbReference>
<comment type="similarity">
    <text evidence="1">Belongs to the UDP-glycosyltransferase family.</text>
</comment>
<dbReference type="PANTHER" id="PTHR48043:SF159">
    <property type="entry name" value="EG:EG0003.4 PROTEIN-RELATED"/>
    <property type="match status" value="1"/>
</dbReference>
<dbReference type="SUPFAM" id="SSF53756">
    <property type="entry name" value="UDP-Glycosyltransferase/glycogen phosphorylase"/>
    <property type="match status" value="1"/>
</dbReference>
<organism evidence="5 6">
    <name type="scientific">Operophtera brumata</name>
    <name type="common">Winter moth</name>
    <name type="synonym">Phalaena brumata</name>
    <dbReference type="NCBI Taxonomy" id="104452"/>
    <lineage>
        <taxon>Eukaryota</taxon>
        <taxon>Metazoa</taxon>
        <taxon>Ecdysozoa</taxon>
        <taxon>Arthropoda</taxon>
        <taxon>Hexapoda</taxon>
        <taxon>Insecta</taxon>
        <taxon>Pterygota</taxon>
        <taxon>Neoptera</taxon>
        <taxon>Endopterygota</taxon>
        <taxon>Lepidoptera</taxon>
        <taxon>Glossata</taxon>
        <taxon>Ditrysia</taxon>
        <taxon>Geometroidea</taxon>
        <taxon>Geometridae</taxon>
        <taxon>Larentiinae</taxon>
        <taxon>Operophtera</taxon>
    </lineage>
</organism>
<dbReference type="Pfam" id="PF00201">
    <property type="entry name" value="UDPGT"/>
    <property type="match status" value="1"/>
</dbReference>
<name>A0A0L7LLD3_OPEBR</name>
<evidence type="ECO:0000313" key="6">
    <source>
        <dbReference type="Proteomes" id="UP000037510"/>
    </source>
</evidence>
<dbReference type="Gene3D" id="3.40.50.2000">
    <property type="entry name" value="Glycogen Phosphorylase B"/>
    <property type="match status" value="1"/>
</dbReference>
<dbReference type="Proteomes" id="UP000037510">
    <property type="component" value="Unassembled WGS sequence"/>
</dbReference>
<proteinExistence type="inferred from homology"/>
<dbReference type="InterPro" id="IPR050271">
    <property type="entry name" value="UDP-glycosyltransferase"/>
</dbReference>
<keyword evidence="3 5" id="KW-0808">Transferase</keyword>
<reference evidence="5 6" key="1">
    <citation type="journal article" date="2015" name="Genome Biol. Evol.">
        <title>The genome of winter moth (Operophtera brumata) provides a genomic perspective on sexual dimorphism and phenology.</title>
        <authorList>
            <person name="Derks M.F."/>
            <person name="Smit S."/>
            <person name="Salis L."/>
            <person name="Schijlen E."/>
            <person name="Bossers A."/>
            <person name="Mateman C."/>
            <person name="Pijl A.S."/>
            <person name="de Ridder D."/>
            <person name="Groenen M.A."/>
            <person name="Visser M.E."/>
            <person name="Megens H.J."/>
        </authorList>
    </citation>
    <scope>NUCLEOTIDE SEQUENCE [LARGE SCALE GENOMIC DNA]</scope>
    <source>
        <strain evidence="5">WM2013NL</strain>
        <tissue evidence="5">Head and thorax</tissue>
    </source>
</reference>
<dbReference type="STRING" id="104452.A0A0L7LLD3"/>
<keyword evidence="4" id="KW-1133">Transmembrane helix</keyword>
<keyword evidence="6" id="KW-1185">Reference proteome</keyword>
<evidence type="ECO:0000256" key="3">
    <source>
        <dbReference type="ARBA" id="ARBA00022679"/>
    </source>
</evidence>
<dbReference type="PANTHER" id="PTHR48043">
    <property type="entry name" value="EG:EG0003.4 PROTEIN-RELATED"/>
    <property type="match status" value="1"/>
</dbReference>
<dbReference type="GO" id="GO:0008194">
    <property type="term" value="F:UDP-glycosyltransferase activity"/>
    <property type="evidence" value="ECO:0007669"/>
    <property type="project" value="InterPro"/>
</dbReference>
<protein>
    <submittedName>
        <fullName evidence="5">UDP-glycosyltransferase UGT40Q1</fullName>
    </submittedName>
</protein>
<accession>A0A0L7LLD3</accession>
<sequence>MYSSKAVIIVTVLFLNLACCYKILVFFPYPGKSHTILGNGFVTHLLNAGHNVTYVTPIPLKNPAPNLRQIDVSSNFGKISITVNGVMHENVQNLLMDTSESFDVVIGEWLITCILTRSFFLSGLSSDQNQARHTYVTSAYESNLLHDLGFPASTECKFLICIFVFSIASVFECPYIWSSSLEPHTMVLRLIDEIPNPAYIPDHMSPLNPPFSFWERVNELMNVLKLGRKLPPYDEVKFNGSLMFGNSHVSAGLPVPLPQNYINIGGYHIDSDTPPLPENLQKIIDNAPHGVIYFSLGTMMKGSTLPEELKRGFLRTFSGLKQTVIWKYEEKLTDLPKNVYIVEWAPQQSILVPIIGIPLFADQFINIKRAVAKGFGKQVMIGYDADISSKSERALLRLPRPARIPRYRASSLDGTRYQDGWCAAFTLPWISGALVPETISRSISFCYCRLGGDSESREEGIVTYSCR</sequence>
<keyword evidence="4" id="KW-0812">Transmembrane</keyword>
<dbReference type="InterPro" id="IPR002213">
    <property type="entry name" value="UDP_glucos_trans"/>
</dbReference>
<comment type="caution">
    <text evidence="5">The sequence shown here is derived from an EMBL/GenBank/DDBJ whole genome shotgun (WGS) entry which is preliminary data.</text>
</comment>
<keyword evidence="4" id="KW-0472">Membrane</keyword>
<evidence type="ECO:0000256" key="4">
    <source>
        <dbReference type="SAM" id="Phobius"/>
    </source>
</evidence>
<feature type="transmembrane region" description="Helical" evidence="4">
    <location>
        <begin position="6"/>
        <end position="27"/>
    </location>
</feature>
<dbReference type="AlphaFoldDB" id="A0A0L7LLD3"/>
<evidence type="ECO:0000256" key="2">
    <source>
        <dbReference type="ARBA" id="ARBA00022676"/>
    </source>
</evidence>
<evidence type="ECO:0000313" key="5">
    <source>
        <dbReference type="EMBL" id="KOB76026.1"/>
    </source>
</evidence>
<evidence type="ECO:0000256" key="1">
    <source>
        <dbReference type="ARBA" id="ARBA00009995"/>
    </source>
</evidence>
<keyword evidence="2" id="KW-0328">Glycosyltransferase</keyword>
<gene>
    <name evidence="5" type="ORF">OBRU01_06494</name>
</gene>
<dbReference type="EMBL" id="JTDY01000746">
    <property type="protein sequence ID" value="KOB76026.1"/>
    <property type="molecule type" value="Genomic_DNA"/>
</dbReference>